<evidence type="ECO:0000313" key="7">
    <source>
        <dbReference type="Proteomes" id="UP000324800"/>
    </source>
</evidence>
<dbReference type="PROSITE" id="PS00298">
    <property type="entry name" value="HSP90"/>
    <property type="match status" value="1"/>
</dbReference>
<organism evidence="6 7">
    <name type="scientific">Streblomastix strix</name>
    <dbReference type="NCBI Taxonomy" id="222440"/>
    <lineage>
        <taxon>Eukaryota</taxon>
        <taxon>Metamonada</taxon>
        <taxon>Preaxostyla</taxon>
        <taxon>Oxymonadida</taxon>
        <taxon>Streblomastigidae</taxon>
        <taxon>Streblomastix</taxon>
    </lineage>
</organism>
<dbReference type="GO" id="GO:0051082">
    <property type="term" value="F:unfolded protein binding"/>
    <property type="evidence" value="ECO:0007669"/>
    <property type="project" value="InterPro"/>
</dbReference>
<keyword evidence="5" id="KW-0175">Coiled coil</keyword>
<dbReference type="InterPro" id="IPR036890">
    <property type="entry name" value="HATPase_C_sf"/>
</dbReference>
<dbReference type="Gene3D" id="3.30.565.10">
    <property type="entry name" value="Histidine kinase-like ATPase, C-terminal domain"/>
    <property type="match status" value="2"/>
</dbReference>
<proteinExistence type="inferred from homology"/>
<comment type="similarity">
    <text evidence="1">Belongs to the heat shock protein 90 family.</text>
</comment>
<dbReference type="InterPro" id="IPR020575">
    <property type="entry name" value="Hsp90_N"/>
</dbReference>
<dbReference type="EMBL" id="SNRW01003779">
    <property type="protein sequence ID" value="KAA6388942.1"/>
    <property type="molecule type" value="Genomic_DNA"/>
</dbReference>
<name>A0A5J4W2K4_9EUKA</name>
<dbReference type="InterPro" id="IPR019805">
    <property type="entry name" value="Heat_shock_protein_90_CS"/>
</dbReference>
<feature type="coiled-coil region" evidence="5">
    <location>
        <begin position="150"/>
        <end position="186"/>
    </location>
</feature>
<dbReference type="Pfam" id="PF00183">
    <property type="entry name" value="HSP90"/>
    <property type="match status" value="1"/>
</dbReference>
<dbReference type="OrthoDB" id="28737at2759"/>
<dbReference type="GO" id="GO:0005524">
    <property type="term" value="F:ATP binding"/>
    <property type="evidence" value="ECO:0007669"/>
    <property type="project" value="UniProtKB-KW"/>
</dbReference>
<comment type="caution">
    <text evidence="6">The sequence shown here is derived from an EMBL/GenBank/DDBJ whole genome shotgun (WGS) entry which is preliminary data.</text>
</comment>
<keyword evidence="3" id="KW-0067">ATP-binding</keyword>
<dbReference type="SUPFAM" id="SSF55874">
    <property type="entry name" value="ATPase domain of HSP90 chaperone/DNA topoisomerase II/histidine kinase"/>
    <property type="match status" value="1"/>
</dbReference>
<evidence type="ECO:0000313" key="6">
    <source>
        <dbReference type="EMBL" id="KAA6388942.1"/>
    </source>
</evidence>
<accession>A0A5J4W2K4</accession>
<dbReference type="InterPro" id="IPR001404">
    <property type="entry name" value="Hsp90_fam"/>
</dbReference>
<gene>
    <name evidence="6" type="ORF">EZS28_015534</name>
</gene>
<evidence type="ECO:0000256" key="2">
    <source>
        <dbReference type="ARBA" id="ARBA00022741"/>
    </source>
</evidence>
<dbReference type="PANTHER" id="PTHR11528">
    <property type="entry name" value="HEAT SHOCK PROTEIN 90 FAMILY MEMBER"/>
    <property type="match status" value="1"/>
</dbReference>
<sequence>MAEAQQYKFRAEINQLLSLIVNTFYSNKDIFLREIISNASDALDKIRYDSLTNKAILDSEPKMEIHIIPDKVNKILHFVDTGIGMIKAEFENNLGEESFTICQDKEGEKLIRGTKISLFLKDDQLEFLEELKIKELAKKHSECIFYPIKLHTVQKEVEEGKEEERKEREEEINMDLEKKIKDEIVQNCLVLNDD</sequence>
<protein>
    <submittedName>
        <fullName evidence="6">Putative heat shock protein 83</fullName>
    </submittedName>
</protein>
<reference evidence="6 7" key="1">
    <citation type="submission" date="2019-03" db="EMBL/GenBank/DDBJ databases">
        <title>Single cell metagenomics reveals metabolic interactions within the superorganism composed of flagellate Streblomastix strix and complex community of Bacteroidetes bacteria on its surface.</title>
        <authorList>
            <person name="Treitli S.C."/>
            <person name="Kolisko M."/>
            <person name="Husnik F."/>
            <person name="Keeling P."/>
            <person name="Hampl V."/>
        </authorList>
    </citation>
    <scope>NUCLEOTIDE SEQUENCE [LARGE SCALE GENOMIC DNA]</scope>
    <source>
        <strain evidence="6">ST1C</strain>
    </source>
</reference>
<dbReference type="GO" id="GO:0140662">
    <property type="term" value="F:ATP-dependent protein folding chaperone"/>
    <property type="evidence" value="ECO:0007669"/>
    <property type="project" value="InterPro"/>
</dbReference>
<keyword evidence="4" id="KW-0143">Chaperone</keyword>
<evidence type="ECO:0000256" key="1">
    <source>
        <dbReference type="ARBA" id="ARBA00008239"/>
    </source>
</evidence>
<evidence type="ECO:0000256" key="5">
    <source>
        <dbReference type="SAM" id="Coils"/>
    </source>
</evidence>
<evidence type="ECO:0000256" key="3">
    <source>
        <dbReference type="ARBA" id="ARBA00022840"/>
    </source>
</evidence>
<dbReference type="AlphaFoldDB" id="A0A5J4W2K4"/>
<dbReference type="Proteomes" id="UP000324800">
    <property type="component" value="Unassembled WGS sequence"/>
</dbReference>
<dbReference type="PRINTS" id="PR00775">
    <property type="entry name" value="HEATSHOCK90"/>
</dbReference>
<keyword evidence="2" id="KW-0547">Nucleotide-binding</keyword>
<keyword evidence="6" id="KW-0346">Stress response</keyword>
<evidence type="ECO:0000256" key="4">
    <source>
        <dbReference type="ARBA" id="ARBA00023186"/>
    </source>
</evidence>
<dbReference type="GO" id="GO:0016887">
    <property type="term" value="F:ATP hydrolysis activity"/>
    <property type="evidence" value="ECO:0007669"/>
    <property type="project" value="InterPro"/>
</dbReference>